<comment type="caution">
    <text evidence="1">The sequence shown here is derived from an EMBL/GenBank/DDBJ whole genome shotgun (WGS) entry which is preliminary data.</text>
</comment>
<name>A0ABV6CCE1_9GAMM</name>
<reference evidence="1 2" key="1">
    <citation type="submission" date="2024-09" db="EMBL/GenBank/DDBJ databases">
        <authorList>
            <person name="Sun Q."/>
            <person name="Mori K."/>
        </authorList>
    </citation>
    <scope>NUCLEOTIDE SEQUENCE [LARGE SCALE GENOMIC DNA]</scope>
    <source>
        <strain evidence="1 2">CCM 8545</strain>
    </source>
</reference>
<dbReference type="RefSeq" id="WP_385877757.1">
    <property type="nucleotide sequence ID" value="NZ_JBHLXE010000107.1"/>
</dbReference>
<sequence>MKHFFILIFCIFLVSCSNKSKRFELVPISSTAKSFDNLLYTGASSDLKTQSAKKELLTIAHKINLNETGGDRNNLVYWNPNESFPSLGIGHFIWYPEGYHASYGDMLPSLIAFYKLNNRKVPPLLNSRYAPWSNKAELEKARQRGELEEVIQFFENTKDVQIVFIYNRLIASVDKMIQSSDNPRQIQTQFNRVLQTKNGLYPLIDYVNFKGEGTQPIKEYNNISWGLMQVLEGMSGSQPGKKALSDFASSCKSVLENRVKNQPRGKNDGVFLAGWKKRCDTYANALYL</sequence>
<protein>
    <recommendedName>
        <fullName evidence="3">Lipoprotein</fullName>
    </recommendedName>
</protein>
<accession>A0ABV6CCE1</accession>
<gene>
    <name evidence="1" type="ORF">ACFFIT_11185</name>
</gene>
<evidence type="ECO:0000313" key="2">
    <source>
        <dbReference type="Proteomes" id="UP001589758"/>
    </source>
</evidence>
<organism evidence="1 2">
    <name type="scientific">Thorsellia kenyensis</name>
    <dbReference type="NCBI Taxonomy" id="1549888"/>
    <lineage>
        <taxon>Bacteria</taxon>
        <taxon>Pseudomonadati</taxon>
        <taxon>Pseudomonadota</taxon>
        <taxon>Gammaproteobacteria</taxon>
        <taxon>Enterobacterales</taxon>
        <taxon>Thorselliaceae</taxon>
        <taxon>Thorsellia</taxon>
    </lineage>
</organism>
<proteinExistence type="predicted"/>
<dbReference type="Proteomes" id="UP001589758">
    <property type="component" value="Unassembled WGS sequence"/>
</dbReference>
<dbReference type="EMBL" id="JBHLXE010000107">
    <property type="protein sequence ID" value="MFC0180635.1"/>
    <property type="molecule type" value="Genomic_DNA"/>
</dbReference>
<keyword evidence="2" id="KW-1185">Reference proteome</keyword>
<dbReference type="PROSITE" id="PS51257">
    <property type="entry name" value="PROKAR_LIPOPROTEIN"/>
    <property type="match status" value="1"/>
</dbReference>
<evidence type="ECO:0000313" key="1">
    <source>
        <dbReference type="EMBL" id="MFC0180635.1"/>
    </source>
</evidence>
<evidence type="ECO:0008006" key="3">
    <source>
        <dbReference type="Google" id="ProtNLM"/>
    </source>
</evidence>